<organism evidence="2 3">
    <name type="scientific">Streptomyces angustmyceticus</name>
    <dbReference type="NCBI Taxonomy" id="285578"/>
    <lineage>
        <taxon>Bacteria</taxon>
        <taxon>Bacillati</taxon>
        <taxon>Actinomycetota</taxon>
        <taxon>Actinomycetes</taxon>
        <taxon>Kitasatosporales</taxon>
        <taxon>Streptomycetaceae</taxon>
        <taxon>Streptomyces</taxon>
    </lineage>
</organism>
<feature type="signal peptide" evidence="1">
    <location>
        <begin position="1"/>
        <end position="30"/>
    </location>
</feature>
<evidence type="ECO:0000313" key="2">
    <source>
        <dbReference type="EMBL" id="GES33655.1"/>
    </source>
</evidence>
<dbReference type="AlphaFoldDB" id="A0A5J4LTD7"/>
<keyword evidence="1" id="KW-0732">Signal</keyword>
<dbReference type="RefSeq" id="WP_086719660.1">
    <property type="nucleotide sequence ID" value="NZ_BLAG01000020.1"/>
</dbReference>
<gene>
    <name evidence="2" type="ORF">San01_61430</name>
</gene>
<dbReference type="OrthoDB" id="4171562at2"/>
<proteinExistence type="predicted"/>
<dbReference type="GeneID" id="96750186"/>
<evidence type="ECO:0000256" key="1">
    <source>
        <dbReference type="SAM" id="SignalP"/>
    </source>
</evidence>
<dbReference type="EMBL" id="BLAG01000020">
    <property type="protein sequence ID" value="GES33655.1"/>
    <property type="molecule type" value="Genomic_DNA"/>
</dbReference>
<feature type="chain" id="PRO_5039297012" evidence="1">
    <location>
        <begin position="31"/>
        <end position="165"/>
    </location>
</feature>
<dbReference type="Proteomes" id="UP000325598">
    <property type="component" value="Unassembled WGS sequence"/>
</dbReference>
<comment type="caution">
    <text evidence="2">The sequence shown here is derived from an EMBL/GenBank/DDBJ whole genome shotgun (WGS) entry which is preliminary data.</text>
</comment>
<accession>A0A5J4LTD7</accession>
<evidence type="ECO:0000313" key="3">
    <source>
        <dbReference type="Proteomes" id="UP000325598"/>
    </source>
</evidence>
<keyword evidence="3" id="KW-1185">Reference proteome</keyword>
<reference evidence="2 3" key="1">
    <citation type="submission" date="2019-10" db="EMBL/GenBank/DDBJ databases">
        <title>Whole genome shotgun sequence of Streptomyces angustmyceticus NBRC 3934.</title>
        <authorList>
            <person name="Hosoyama A."/>
            <person name="Ichikawa N."/>
            <person name="Kimura A."/>
            <person name="Kitahashi Y."/>
            <person name="Komaki H."/>
            <person name="Uohara A."/>
        </authorList>
    </citation>
    <scope>NUCLEOTIDE SEQUENCE [LARGE SCALE GENOMIC DNA]</scope>
    <source>
        <strain evidence="2 3">NBRC 3934</strain>
    </source>
</reference>
<sequence>MTIRTAIRRTTTLALFSSVFLGGLAGTGVAAAPAAPAAPAASVRQCKGEFKHSVSNVKFSRMPNGRLTWSFKLTAAAKRNLGSLVRVSMPQAFVSGHEINPPYGPHTRSSSYDFHSSIKSYQRKGSGHNFTIKTNDEISFFWLVKSISHPRSGAYRTITCKVPSA</sequence>
<protein>
    <submittedName>
        <fullName evidence="2">Uncharacterized protein</fullName>
    </submittedName>
</protein>
<name>A0A5J4LTD7_9ACTN</name>